<dbReference type="PATRIC" id="fig|743722.3.peg.640"/>
<evidence type="ECO:0008006" key="3">
    <source>
        <dbReference type="Google" id="ProtNLM"/>
    </source>
</evidence>
<dbReference type="OrthoDB" id="662072at2"/>
<feature type="transmembrane region" description="Helical" evidence="1">
    <location>
        <begin position="12"/>
        <end position="30"/>
    </location>
</feature>
<dbReference type="Gene3D" id="3.40.30.10">
    <property type="entry name" value="Glutaredoxin"/>
    <property type="match status" value="1"/>
</dbReference>
<dbReference type="AlphaFoldDB" id="F4C8Y1"/>
<keyword evidence="1" id="KW-0472">Membrane</keyword>
<evidence type="ECO:0000313" key="2">
    <source>
        <dbReference type="EMBL" id="ADZ77170.1"/>
    </source>
</evidence>
<dbReference type="STRING" id="743722.Sph21_0590"/>
<sequence length="178" mass="20484">MKKNNKRNLSRAIIFVLILSFSFLIWQLYLDYKLSLIKDRKQSGVPEFAFFDLEDNIITKKTLPENSTVCFLKLDLDCSLCETLVEELKITDNKVNDFFFIVVAKGKKHALRSLQKEMKLNSVNNVLITHDPKNNFDEIFGLHPTPFLIAYNAHGSIIKKYTVSIKLSAVLADIKKTK</sequence>
<evidence type="ECO:0000256" key="1">
    <source>
        <dbReference type="SAM" id="Phobius"/>
    </source>
</evidence>
<dbReference type="HOGENOM" id="CLU_1509651_0_0_10"/>
<gene>
    <name evidence="2" type="ordered locus">Sph21_0590</name>
</gene>
<dbReference type="SUPFAM" id="SSF52833">
    <property type="entry name" value="Thioredoxin-like"/>
    <property type="match status" value="1"/>
</dbReference>
<keyword evidence="1" id="KW-0812">Transmembrane</keyword>
<dbReference type="InterPro" id="IPR036249">
    <property type="entry name" value="Thioredoxin-like_sf"/>
</dbReference>
<dbReference type="KEGG" id="shg:Sph21_0590"/>
<reference evidence="2" key="1">
    <citation type="submission" date="2011-03" db="EMBL/GenBank/DDBJ databases">
        <title>Complete sequence of Sphingobacterium sp. 21.</title>
        <authorList>
            <consortium name="US DOE Joint Genome Institute"/>
            <person name="Lucas S."/>
            <person name="Copeland A."/>
            <person name="Lapidus A."/>
            <person name="Cheng J.-F."/>
            <person name="Goodwin L."/>
            <person name="Pitluck S."/>
            <person name="Davenport K."/>
            <person name="Detter J.C."/>
            <person name="Han C."/>
            <person name="Tapia R."/>
            <person name="Land M."/>
            <person name="Hauser L."/>
            <person name="Kyrpides N."/>
            <person name="Ivanova N."/>
            <person name="Ovchinnikova G."/>
            <person name="Pagani I."/>
            <person name="Siebers A.K."/>
            <person name="Allgaier M."/>
            <person name="Thelen M.P."/>
            <person name="Hugenholtz P."/>
            <person name="Woyke T."/>
        </authorList>
    </citation>
    <scope>NUCLEOTIDE SEQUENCE</scope>
    <source>
        <strain evidence="2">21</strain>
    </source>
</reference>
<name>F4C8Y1_SPHS2</name>
<proteinExistence type="predicted"/>
<keyword evidence="1" id="KW-1133">Transmembrane helix</keyword>
<accession>F4C8Y1</accession>
<organism evidence="2">
    <name type="scientific">Sphingobacterium sp. (strain 21)</name>
    <dbReference type="NCBI Taxonomy" id="743722"/>
    <lineage>
        <taxon>Bacteria</taxon>
        <taxon>Pseudomonadati</taxon>
        <taxon>Bacteroidota</taxon>
        <taxon>Sphingobacteriia</taxon>
        <taxon>Sphingobacteriales</taxon>
        <taxon>Sphingobacteriaceae</taxon>
        <taxon>Sphingobacterium</taxon>
    </lineage>
</organism>
<dbReference type="EMBL" id="CP002584">
    <property type="protein sequence ID" value="ADZ77170.1"/>
    <property type="molecule type" value="Genomic_DNA"/>
</dbReference>
<protein>
    <recommendedName>
        <fullName evidence="3">Alkyl hydroperoxide reductase subunit C/ Thiol specific antioxidant domain-containing protein</fullName>
    </recommendedName>
</protein>